<evidence type="ECO:0000256" key="2">
    <source>
        <dbReference type="SAM" id="Phobius"/>
    </source>
</evidence>
<dbReference type="EMBL" id="JAFBBK010000001">
    <property type="protein sequence ID" value="MBM7416190.1"/>
    <property type="molecule type" value="Genomic_DNA"/>
</dbReference>
<organism evidence="3 4">
    <name type="scientific">Rhodococcoides corynebacterioides</name>
    <dbReference type="NCBI Taxonomy" id="53972"/>
    <lineage>
        <taxon>Bacteria</taxon>
        <taxon>Bacillati</taxon>
        <taxon>Actinomycetota</taxon>
        <taxon>Actinomycetes</taxon>
        <taxon>Mycobacteriales</taxon>
        <taxon>Nocardiaceae</taxon>
        <taxon>Rhodococcoides</taxon>
    </lineage>
</organism>
<gene>
    <name evidence="3" type="ORF">JOE42_002923</name>
</gene>
<dbReference type="Pfam" id="PF17270">
    <property type="entry name" value="DUF5336"/>
    <property type="match status" value="1"/>
</dbReference>
<proteinExistence type="predicted"/>
<name>A0ABS2KW70_9NOCA</name>
<keyword evidence="2" id="KW-0472">Membrane</keyword>
<keyword evidence="2" id="KW-1133">Transmembrane helix</keyword>
<protein>
    <submittedName>
        <fullName evidence="3">Integral membrane protein</fullName>
    </submittedName>
</protein>
<evidence type="ECO:0000256" key="1">
    <source>
        <dbReference type="SAM" id="MobiDB-lite"/>
    </source>
</evidence>
<keyword evidence="4" id="KW-1185">Reference proteome</keyword>
<accession>A0ABS2KW70</accession>
<dbReference type="RefSeq" id="WP_204869051.1">
    <property type="nucleotide sequence ID" value="NZ_JAFBBK010000001.1"/>
</dbReference>
<keyword evidence="2" id="KW-0812">Transmembrane</keyword>
<evidence type="ECO:0000313" key="3">
    <source>
        <dbReference type="EMBL" id="MBM7416190.1"/>
    </source>
</evidence>
<feature type="region of interest" description="Disordered" evidence="1">
    <location>
        <begin position="1"/>
        <end position="67"/>
    </location>
</feature>
<dbReference type="Proteomes" id="UP000703038">
    <property type="component" value="Unassembled WGS sequence"/>
</dbReference>
<reference evidence="3 4" key="1">
    <citation type="submission" date="2021-01" db="EMBL/GenBank/DDBJ databases">
        <title>Genomics of switchgrass bacterial isolates.</title>
        <authorList>
            <person name="Shade A."/>
        </authorList>
    </citation>
    <scope>NUCLEOTIDE SEQUENCE [LARGE SCALE GENOMIC DNA]</scope>
    <source>
        <strain evidence="3 4">PvP111</strain>
    </source>
</reference>
<feature type="transmembrane region" description="Helical" evidence="2">
    <location>
        <begin position="128"/>
        <end position="151"/>
    </location>
</feature>
<feature type="transmembrane region" description="Helical" evidence="2">
    <location>
        <begin position="189"/>
        <end position="211"/>
    </location>
</feature>
<feature type="transmembrane region" description="Helical" evidence="2">
    <location>
        <begin position="163"/>
        <end position="183"/>
    </location>
</feature>
<evidence type="ECO:0000313" key="4">
    <source>
        <dbReference type="Proteomes" id="UP000703038"/>
    </source>
</evidence>
<feature type="compositionally biased region" description="Low complexity" evidence="1">
    <location>
        <begin position="20"/>
        <end position="44"/>
    </location>
</feature>
<dbReference type="SUPFAM" id="SSF81995">
    <property type="entry name" value="beta-sandwich domain of Sec23/24"/>
    <property type="match status" value="1"/>
</dbReference>
<sequence>MNDQRPGGNPEDPRHDPHDPQGQQPQWGREPQWGQQPQWQQPQGNWHPEGLPPSAMQPMRSPENSEAPVDIETARHLWFGVIGIGLLSMLIGLYSLFTDRDAFLDAFLTDLEAQDPSLALPPETADTVLVVAMVLSLIVGVLIAGLVLLVVRKMRAGKLWARAVLTAIGVVIVVTTIPTLFGLGSGGAIALVTAVLGILQAVAAAGAVYLMHRRESSEYFLSRRSPR</sequence>
<feature type="transmembrane region" description="Helical" evidence="2">
    <location>
        <begin position="77"/>
        <end position="97"/>
    </location>
</feature>
<comment type="caution">
    <text evidence="3">The sequence shown here is derived from an EMBL/GenBank/DDBJ whole genome shotgun (WGS) entry which is preliminary data.</text>
</comment>
<dbReference type="InterPro" id="IPR035166">
    <property type="entry name" value="DUF5336"/>
</dbReference>